<reference evidence="2 3" key="1">
    <citation type="submission" date="2020-08" db="EMBL/GenBank/DDBJ databases">
        <title>Genome sequence of Rhizobiales bacterium strain IZ6.</title>
        <authorList>
            <person name="Nakai R."/>
            <person name="Naganuma T."/>
        </authorList>
    </citation>
    <scope>NUCLEOTIDE SEQUENCE [LARGE SCALE GENOMIC DNA]</scope>
    <source>
        <strain evidence="2 3">IZ6</strain>
    </source>
</reference>
<dbReference type="EMBL" id="AP023361">
    <property type="protein sequence ID" value="BCJ92346.1"/>
    <property type="molecule type" value="Genomic_DNA"/>
</dbReference>
<dbReference type="Proteomes" id="UP000515317">
    <property type="component" value="Chromosome"/>
</dbReference>
<evidence type="ECO:0000256" key="1">
    <source>
        <dbReference type="SAM" id="MobiDB-lite"/>
    </source>
</evidence>
<feature type="region of interest" description="Disordered" evidence="1">
    <location>
        <begin position="126"/>
        <end position="156"/>
    </location>
</feature>
<evidence type="ECO:0000313" key="3">
    <source>
        <dbReference type="Proteomes" id="UP000515317"/>
    </source>
</evidence>
<accession>A0A6S6QRU6</accession>
<keyword evidence="3" id="KW-1185">Reference proteome</keyword>
<proteinExistence type="predicted"/>
<dbReference type="KEGG" id="tso:IZ6_30810"/>
<dbReference type="RefSeq" id="WP_222875920.1">
    <property type="nucleotide sequence ID" value="NZ_AP023361.1"/>
</dbReference>
<protein>
    <submittedName>
        <fullName evidence="2">Uncharacterized protein</fullName>
    </submittedName>
</protein>
<dbReference type="AlphaFoldDB" id="A0A6S6QRU6"/>
<organism evidence="2 3">
    <name type="scientific">Terrihabitans soli</name>
    <dbReference type="NCBI Taxonomy" id="708113"/>
    <lineage>
        <taxon>Bacteria</taxon>
        <taxon>Pseudomonadati</taxon>
        <taxon>Pseudomonadota</taxon>
        <taxon>Alphaproteobacteria</taxon>
        <taxon>Hyphomicrobiales</taxon>
        <taxon>Terrihabitans</taxon>
    </lineage>
</organism>
<gene>
    <name evidence="2" type="ORF">IZ6_30810</name>
</gene>
<feature type="region of interest" description="Disordered" evidence="1">
    <location>
        <begin position="50"/>
        <end position="70"/>
    </location>
</feature>
<evidence type="ECO:0000313" key="2">
    <source>
        <dbReference type="EMBL" id="BCJ92346.1"/>
    </source>
</evidence>
<name>A0A6S6QRU6_9HYPH</name>
<sequence>MPKAKLTNVTATKLRAQDKSFSIFGKDSAGREVEVELPLSAITRIAAETRRAAMSTPRPSSIPANAPGEWGEVVPLDVRTAVVGTLQPPAGPAVAIVFDQGRDTELAFRLPPASALELGKLLQAEGEKLKDAPTPQNLKPAGPPPVAKPAPKKTKK</sequence>